<keyword evidence="2" id="KW-1185">Reference proteome</keyword>
<dbReference type="SUPFAM" id="SSF52266">
    <property type="entry name" value="SGNH hydrolase"/>
    <property type="match status" value="1"/>
</dbReference>
<protein>
    <submittedName>
        <fullName evidence="1">Uncharacterized protein</fullName>
    </submittedName>
</protein>
<dbReference type="OrthoDB" id="2317628at2759"/>
<sequence>MLNYKAVSPLQHQNTKRFSLKKTIPIFIILGLLICYKYLIEFTYEETSVPTISTVPTVPTIPPIEEDDIDPLSTNEPEYKFRVNLDELKTEYQVMDIIRIVIEPRHPSLVNKIRSTFFRVLITGPTIFSPQLVSSLNSSVLVYEAPLMDQGNYKLQARIIFYDYKEIYNFETSDIIIMDKKSPKVNKLDRIIINGEFTFKVTQSSVWDRLKLALPESCSDISILRGRWKKNFKEFIPYNCIIPKFKKSEIFNQLETNNRYPKFIDYNNLPFRYTWIRFLGDSNTRRLFGKIRVKLGASCISKSDGQNRDKITQYFCTANYTQTSFLGTKDPRPREIYLTYEWYYPGSRYSLETLLNNTFKQSCELIDKCVKKIPCDFVNSTNSSSTNNICSTQKADYTFVSIGSHTPGWNIEHVDKYLENIFNYIYERYQEKITFITTNVVNINKIPRGYRNQYLIRNNFRIAKANELLKKHVDKSQQDNNNKNIDLLDFFGITQPIWEYSSDAVHYEDPVYEEQFRLVFDRLISYIKTIQ</sequence>
<reference evidence="1 2" key="1">
    <citation type="submission" date="2018-06" db="EMBL/GenBank/DDBJ databases">
        <title>Comparative genomics reveals the genomic features of Rhizophagus irregularis, R. cerebriforme, R. diaphanum and Gigaspora rosea, and their symbiotic lifestyle signature.</title>
        <authorList>
            <person name="Morin E."/>
            <person name="San Clemente H."/>
            <person name="Chen E.C.H."/>
            <person name="De La Providencia I."/>
            <person name="Hainaut M."/>
            <person name="Kuo A."/>
            <person name="Kohler A."/>
            <person name="Murat C."/>
            <person name="Tang N."/>
            <person name="Roy S."/>
            <person name="Loubradou J."/>
            <person name="Henrissat B."/>
            <person name="Grigoriev I.V."/>
            <person name="Corradi N."/>
            <person name="Roux C."/>
            <person name="Martin F.M."/>
        </authorList>
    </citation>
    <scope>NUCLEOTIDE SEQUENCE [LARGE SCALE GENOMIC DNA]</scope>
    <source>
        <strain evidence="1 2">DAOM 227022</strain>
    </source>
</reference>
<proteinExistence type="predicted"/>
<dbReference type="EMBL" id="QKYT01000005">
    <property type="protein sequence ID" value="RIA99319.1"/>
    <property type="molecule type" value="Genomic_DNA"/>
</dbReference>
<evidence type="ECO:0000313" key="1">
    <source>
        <dbReference type="EMBL" id="RIA99319.1"/>
    </source>
</evidence>
<dbReference type="Proteomes" id="UP000265703">
    <property type="component" value="Unassembled WGS sequence"/>
</dbReference>
<accession>A0A397TPF5</accession>
<dbReference type="AlphaFoldDB" id="A0A397TPF5"/>
<organism evidence="1 2">
    <name type="scientific">Glomus cerebriforme</name>
    <dbReference type="NCBI Taxonomy" id="658196"/>
    <lineage>
        <taxon>Eukaryota</taxon>
        <taxon>Fungi</taxon>
        <taxon>Fungi incertae sedis</taxon>
        <taxon>Mucoromycota</taxon>
        <taxon>Glomeromycotina</taxon>
        <taxon>Glomeromycetes</taxon>
        <taxon>Glomerales</taxon>
        <taxon>Glomeraceae</taxon>
        <taxon>Glomus</taxon>
    </lineage>
</organism>
<name>A0A397TPF5_9GLOM</name>
<evidence type="ECO:0000313" key="2">
    <source>
        <dbReference type="Proteomes" id="UP000265703"/>
    </source>
</evidence>
<gene>
    <name evidence="1" type="ORF">C1645_747411</name>
</gene>
<comment type="caution">
    <text evidence="1">The sequence shown here is derived from an EMBL/GenBank/DDBJ whole genome shotgun (WGS) entry which is preliminary data.</text>
</comment>